<dbReference type="InterPro" id="IPR011701">
    <property type="entry name" value="MFS"/>
</dbReference>
<dbReference type="OrthoDB" id="6730379at2759"/>
<keyword evidence="2" id="KW-0813">Transport</keyword>
<proteinExistence type="inferred from homology"/>
<dbReference type="Proteomes" id="UP000722485">
    <property type="component" value="Unassembled WGS sequence"/>
</dbReference>
<feature type="region of interest" description="Disordered" evidence="8">
    <location>
        <begin position="1"/>
        <end position="22"/>
    </location>
</feature>
<evidence type="ECO:0000256" key="7">
    <source>
        <dbReference type="ARBA" id="ARBA00037968"/>
    </source>
</evidence>
<feature type="transmembrane region" description="Helical" evidence="9">
    <location>
        <begin position="187"/>
        <end position="209"/>
    </location>
</feature>
<dbReference type="PANTHER" id="PTHR43791">
    <property type="entry name" value="PERMEASE-RELATED"/>
    <property type="match status" value="1"/>
</dbReference>
<dbReference type="FunFam" id="1.20.1250.20:FF:000064">
    <property type="entry name" value="MFS allantoate transporter"/>
    <property type="match status" value="1"/>
</dbReference>
<dbReference type="GO" id="GO:0022857">
    <property type="term" value="F:transmembrane transporter activity"/>
    <property type="evidence" value="ECO:0007669"/>
    <property type="project" value="InterPro"/>
</dbReference>
<dbReference type="Gene3D" id="1.20.1250.20">
    <property type="entry name" value="MFS general substrate transporter like domains"/>
    <property type="match status" value="2"/>
</dbReference>
<evidence type="ECO:0000256" key="2">
    <source>
        <dbReference type="ARBA" id="ARBA00022448"/>
    </source>
</evidence>
<protein>
    <recommendedName>
        <fullName evidence="10">Major facilitator superfamily (MFS) profile domain-containing protein</fullName>
    </recommendedName>
</protein>
<evidence type="ECO:0000256" key="6">
    <source>
        <dbReference type="ARBA" id="ARBA00023180"/>
    </source>
</evidence>
<feature type="transmembrane region" description="Helical" evidence="9">
    <location>
        <begin position="156"/>
        <end position="175"/>
    </location>
</feature>
<feature type="transmembrane region" description="Helical" evidence="9">
    <location>
        <begin position="215"/>
        <end position="238"/>
    </location>
</feature>
<comment type="subcellular location">
    <subcellularLocation>
        <location evidence="1">Membrane</location>
        <topology evidence="1">Multi-pass membrane protein</topology>
    </subcellularLocation>
</comment>
<keyword evidence="4 9" id="KW-1133">Transmembrane helix</keyword>
<dbReference type="Pfam" id="PF07690">
    <property type="entry name" value="MFS_1"/>
    <property type="match status" value="1"/>
</dbReference>
<evidence type="ECO:0000256" key="1">
    <source>
        <dbReference type="ARBA" id="ARBA00004141"/>
    </source>
</evidence>
<dbReference type="GO" id="GO:0016020">
    <property type="term" value="C:membrane"/>
    <property type="evidence" value="ECO:0007669"/>
    <property type="project" value="UniProtKB-SubCell"/>
</dbReference>
<sequence length="504" mass="56466">MSSEKRNLDPCSSNPGSIKDGVINNISTSEVLNLYRGSNEEEISEEEARSLRWKLDLRLMPLLCLTYALQSIDKNTLSYAAVFGLQEDLDLVGTEYSWTGAIFYLGYMIWEFPTNMMLQRLPINRFMAGTVILWGSILMCHGAVKNFASLAAVRTLLGVFEASINPGTMLLFSMYYTRSEQPLRMGIWVGSAGFGYVVAGIASFGIGHIQSSLAAWRLMFIIWGSITTAWGIILWLTLPDAPTRAKFLTEKQRALVVGRVKDNGTGIENRTFKVKQFWEAMSDLKTWLLFLFAVTSNSPNGGLSAFQGLIIKGAGFSTLQTTLHQMPSGAVQLIACPLACYFATRFANCRILIMLLALVPFLVGILGLRLISEENPYGRLACLWISFSYTATWTLSMSIATANTAGHTKKITTNAMLLIGYCLGNFVGPFFFKTGQAPLYPLGVGMMFFCIAVQVFCLVAIWVLFWFRNRSRRELHETSNERQAWERGLLDETDLENEYFKYVY</sequence>
<name>A0A9P5HMY7_9HYPO</name>
<feature type="transmembrane region" description="Helical" evidence="9">
    <location>
        <begin position="126"/>
        <end position="144"/>
    </location>
</feature>
<evidence type="ECO:0000259" key="10">
    <source>
        <dbReference type="PROSITE" id="PS50850"/>
    </source>
</evidence>
<feature type="transmembrane region" description="Helical" evidence="9">
    <location>
        <begin position="411"/>
        <end position="432"/>
    </location>
</feature>
<keyword evidence="6" id="KW-0325">Glycoprotein</keyword>
<evidence type="ECO:0000256" key="4">
    <source>
        <dbReference type="ARBA" id="ARBA00022989"/>
    </source>
</evidence>
<organism evidence="11 12">
    <name type="scientific">Cylindrodendrum hubeiense</name>
    <dbReference type="NCBI Taxonomy" id="595255"/>
    <lineage>
        <taxon>Eukaryota</taxon>
        <taxon>Fungi</taxon>
        <taxon>Dikarya</taxon>
        <taxon>Ascomycota</taxon>
        <taxon>Pezizomycotina</taxon>
        <taxon>Sordariomycetes</taxon>
        <taxon>Hypocreomycetidae</taxon>
        <taxon>Hypocreales</taxon>
        <taxon>Nectriaceae</taxon>
        <taxon>Cylindrodendrum</taxon>
    </lineage>
</organism>
<dbReference type="PROSITE" id="PS50850">
    <property type="entry name" value="MFS"/>
    <property type="match status" value="1"/>
</dbReference>
<accession>A0A9P5HMY7</accession>
<evidence type="ECO:0000256" key="3">
    <source>
        <dbReference type="ARBA" id="ARBA00022692"/>
    </source>
</evidence>
<feature type="transmembrane region" description="Helical" evidence="9">
    <location>
        <begin position="444"/>
        <end position="467"/>
    </location>
</feature>
<dbReference type="AlphaFoldDB" id="A0A9P5HMY7"/>
<keyword evidence="5 9" id="KW-0472">Membrane</keyword>
<evidence type="ECO:0000256" key="9">
    <source>
        <dbReference type="SAM" id="Phobius"/>
    </source>
</evidence>
<dbReference type="PANTHER" id="PTHR43791:SF97">
    <property type="entry name" value="ALLANTOATE TRANSPORTER, PUTATIVE (AFU_ORTHOLOGUE AFUA_1G14700)-RELATED"/>
    <property type="match status" value="1"/>
</dbReference>
<gene>
    <name evidence="11" type="ORF">G7Z17_g677</name>
</gene>
<feature type="domain" description="Major facilitator superfamily (MFS) profile" evidence="10">
    <location>
        <begin position="59"/>
        <end position="472"/>
    </location>
</feature>
<dbReference type="InterPro" id="IPR020846">
    <property type="entry name" value="MFS_dom"/>
</dbReference>
<feature type="transmembrane region" description="Helical" evidence="9">
    <location>
        <begin position="377"/>
        <end position="399"/>
    </location>
</feature>
<dbReference type="SUPFAM" id="SSF103473">
    <property type="entry name" value="MFS general substrate transporter"/>
    <property type="match status" value="1"/>
</dbReference>
<dbReference type="EMBL" id="JAANBB010000005">
    <property type="protein sequence ID" value="KAF7557460.1"/>
    <property type="molecule type" value="Genomic_DNA"/>
</dbReference>
<keyword evidence="3 9" id="KW-0812">Transmembrane</keyword>
<dbReference type="InterPro" id="IPR036259">
    <property type="entry name" value="MFS_trans_sf"/>
</dbReference>
<feature type="transmembrane region" description="Helical" evidence="9">
    <location>
        <begin position="351"/>
        <end position="371"/>
    </location>
</feature>
<evidence type="ECO:0000313" key="11">
    <source>
        <dbReference type="EMBL" id="KAF7557460.1"/>
    </source>
</evidence>
<comment type="similarity">
    <text evidence="7">Belongs to the major facilitator superfamily. Allantoate permease family.</text>
</comment>
<evidence type="ECO:0000256" key="5">
    <source>
        <dbReference type="ARBA" id="ARBA00023136"/>
    </source>
</evidence>
<evidence type="ECO:0000313" key="12">
    <source>
        <dbReference type="Proteomes" id="UP000722485"/>
    </source>
</evidence>
<evidence type="ECO:0000256" key="8">
    <source>
        <dbReference type="SAM" id="MobiDB-lite"/>
    </source>
</evidence>
<reference evidence="11" key="1">
    <citation type="submission" date="2020-03" db="EMBL/GenBank/DDBJ databases">
        <title>Draft Genome Sequence of Cylindrodendrum hubeiense.</title>
        <authorList>
            <person name="Buettner E."/>
            <person name="Kellner H."/>
        </authorList>
    </citation>
    <scope>NUCLEOTIDE SEQUENCE</scope>
    <source>
        <strain evidence="11">IHI 201604</strain>
    </source>
</reference>
<keyword evidence="12" id="KW-1185">Reference proteome</keyword>
<comment type="caution">
    <text evidence="11">The sequence shown here is derived from an EMBL/GenBank/DDBJ whole genome shotgun (WGS) entry which is preliminary data.</text>
</comment>